<keyword evidence="1" id="KW-1133">Transmembrane helix</keyword>
<dbReference type="AlphaFoldDB" id="D8S9I5"/>
<dbReference type="InParanoid" id="D8S9I5"/>
<evidence type="ECO:0000313" key="3">
    <source>
        <dbReference type="Proteomes" id="UP000001514"/>
    </source>
</evidence>
<dbReference type="EMBL" id="GL377608">
    <property type="protein sequence ID" value="EFJ18967.1"/>
    <property type="molecule type" value="Genomic_DNA"/>
</dbReference>
<name>D8S9I5_SELML</name>
<dbReference type="KEGG" id="smo:SELMODRAFT_444387"/>
<keyword evidence="3" id="KW-1185">Reference proteome</keyword>
<accession>D8S9I5</accession>
<keyword evidence="1" id="KW-0472">Membrane</keyword>
<dbReference type="HOGENOM" id="CLU_2268469_0_0_1"/>
<keyword evidence="1" id="KW-0812">Transmembrane</keyword>
<sequence>MACNDGNAKVKVSILHNQIEKPIRTQVVISIGATAVAGYGMFKLGGALDPKGAAKNLQVKEALSAGGKSLGGSVGDGLACIGVGIALGLGAVAIALGYGLGKK</sequence>
<protein>
    <submittedName>
        <fullName evidence="2">Uncharacterized protein</fullName>
    </submittedName>
</protein>
<reference evidence="2 3" key="1">
    <citation type="journal article" date="2011" name="Science">
        <title>The Selaginella genome identifies genetic changes associated with the evolution of vascular plants.</title>
        <authorList>
            <person name="Banks J.A."/>
            <person name="Nishiyama T."/>
            <person name="Hasebe M."/>
            <person name="Bowman J.L."/>
            <person name="Gribskov M."/>
            <person name="dePamphilis C."/>
            <person name="Albert V.A."/>
            <person name="Aono N."/>
            <person name="Aoyama T."/>
            <person name="Ambrose B.A."/>
            <person name="Ashton N.W."/>
            <person name="Axtell M.J."/>
            <person name="Barker E."/>
            <person name="Barker M.S."/>
            <person name="Bennetzen J.L."/>
            <person name="Bonawitz N.D."/>
            <person name="Chapple C."/>
            <person name="Cheng C."/>
            <person name="Correa L.G."/>
            <person name="Dacre M."/>
            <person name="DeBarry J."/>
            <person name="Dreyer I."/>
            <person name="Elias M."/>
            <person name="Engstrom E.M."/>
            <person name="Estelle M."/>
            <person name="Feng L."/>
            <person name="Finet C."/>
            <person name="Floyd S.K."/>
            <person name="Frommer W.B."/>
            <person name="Fujita T."/>
            <person name="Gramzow L."/>
            <person name="Gutensohn M."/>
            <person name="Harholt J."/>
            <person name="Hattori M."/>
            <person name="Heyl A."/>
            <person name="Hirai T."/>
            <person name="Hiwatashi Y."/>
            <person name="Ishikawa M."/>
            <person name="Iwata M."/>
            <person name="Karol K.G."/>
            <person name="Koehler B."/>
            <person name="Kolukisaoglu U."/>
            <person name="Kubo M."/>
            <person name="Kurata T."/>
            <person name="Lalonde S."/>
            <person name="Li K."/>
            <person name="Li Y."/>
            <person name="Litt A."/>
            <person name="Lyons E."/>
            <person name="Manning G."/>
            <person name="Maruyama T."/>
            <person name="Michael T.P."/>
            <person name="Mikami K."/>
            <person name="Miyazaki S."/>
            <person name="Morinaga S."/>
            <person name="Murata T."/>
            <person name="Mueller-Roeber B."/>
            <person name="Nelson D.R."/>
            <person name="Obara M."/>
            <person name="Oguri Y."/>
            <person name="Olmstead R.G."/>
            <person name="Onodera N."/>
            <person name="Petersen B.L."/>
            <person name="Pils B."/>
            <person name="Prigge M."/>
            <person name="Rensing S.A."/>
            <person name="Riano-Pachon D.M."/>
            <person name="Roberts A.W."/>
            <person name="Sato Y."/>
            <person name="Scheller H.V."/>
            <person name="Schulz B."/>
            <person name="Schulz C."/>
            <person name="Shakirov E.V."/>
            <person name="Shibagaki N."/>
            <person name="Shinohara N."/>
            <person name="Shippen D.E."/>
            <person name="Soerensen I."/>
            <person name="Sotooka R."/>
            <person name="Sugimoto N."/>
            <person name="Sugita M."/>
            <person name="Sumikawa N."/>
            <person name="Tanurdzic M."/>
            <person name="Theissen G."/>
            <person name="Ulvskov P."/>
            <person name="Wakazuki S."/>
            <person name="Weng J.K."/>
            <person name="Willats W.W."/>
            <person name="Wipf D."/>
            <person name="Wolf P.G."/>
            <person name="Yang L."/>
            <person name="Zimmer A.D."/>
            <person name="Zhu Q."/>
            <person name="Mitros T."/>
            <person name="Hellsten U."/>
            <person name="Loque D."/>
            <person name="Otillar R."/>
            <person name="Salamov A."/>
            <person name="Schmutz J."/>
            <person name="Shapiro H."/>
            <person name="Lindquist E."/>
            <person name="Lucas S."/>
            <person name="Rokhsar D."/>
            <person name="Grigoriev I.V."/>
        </authorList>
    </citation>
    <scope>NUCLEOTIDE SEQUENCE [LARGE SCALE GENOMIC DNA]</scope>
</reference>
<dbReference type="Gramene" id="EFJ18967">
    <property type="protein sequence ID" value="EFJ18967"/>
    <property type="gene ID" value="SELMODRAFT_444387"/>
</dbReference>
<evidence type="ECO:0000313" key="2">
    <source>
        <dbReference type="EMBL" id="EFJ18967.1"/>
    </source>
</evidence>
<feature type="transmembrane region" description="Helical" evidence="1">
    <location>
        <begin position="78"/>
        <end position="100"/>
    </location>
</feature>
<organism evidence="3">
    <name type="scientific">Selaginella moellendorffii</name>
    <name type="common">Spikemoss</name>
    <dbReference type="NCBI Taxonomy" id="88036"/>
    <lineage>
        <taxon>Eukaryota</taxon>
        <taxon>Viridiplantae</taxon>
        <taxon>Streptophyta</taxon>
        <taxon>Embryophyta</taxon>
        <taxon>Tracheophyta</taxon>
        <taxon>Lycopodiopsida</taxon>
        <taxon>Selaginellales</taxon>
        <taxon>Selaginellaceae</taxon>
        <taxon>Selaginella</taxon>
    </lineage>
</organism>
<evidence type="ECO:0000256" key="1">
    <source>
        <dbReference type="SAM" id="Phobius"/>
    </source>
</evidence>
<dbReference type="Proteomes" id="UP000001514">
    <property type="component" value="Unassembled WGS sequence"/>
</dbReference>
<gene>
    <name evidence="2" type="ORF">SELMODRAFT_444387</name>
</gene>
<proteinExistence type="predicted"/>